<reference evidence="1 2" key="1">
    <citation type="submission" date="2016-10" db="EMBL/GenBank/DDBJ databases">
        <authorList>
            <person name="de Groot N.N."/>
        </authorList>
    </citation>
    <scope>NUCLEOTIDE SEQUENCE [LARGE SCALE GENOMIC DNA]</scope>
    <source>
        <strain evidence="1 2">DSM 19113</strain>
    </source>
</reference>
<evidence type="ECO:0000313" key="2">
    <source>
        <dbReference type="Proteomes" id="UP000199376"/>
    </source>
</evidence>
<dbReference type="InterPro" id="IPR019493">
    <property type="entry name" value="Bacteriocin_IIb_lactacin-rel"/>
</dbReference>
<dbReference type="RefSeq" id="WP_091502288.1">
    <property type="nucleotide sequence ID" value="NZ_FOLI01000003.1"/>
</dbReference>
<dbReference type="AlphaFoldDB" id="A0A1I1FLD5"/>
<gene>
    <name evidence="1" type="ORF">SAMN05660453_0795</name>
</gene>
<dbReference type="STRING" id="283737.SAMN05660453_0795"/>
<name>A0A1I1FLD5_9LACO</name>
<protein>
    <submittedName>
        <fullName evidence="1">Bacteriocin class II with double-glycine leader peptide</fullName>
    </submittedName>
</protein>
<organism evidence="1 2">
    <name type="scientific">Fructobacillus durionis</name>
    <dbReference type="NCBI Taxonomy" id="283737"/>
    <lineage>
        <taxon>Bacteria</taxon>
        <taxon>Bacillati</taxon>
        <taxon>Bacillota</taxon>
        <taxon>Bacilli</taxon>
        <taxon>Lactobacillales</taxon>
        <taxon>Lactobacillaceae</taxon>
        <taxon>Fructobacillus</taxon>
    </lineage>
</organism>
<dbReference type="Pfam" id="PF10439">
    <property type="entry name" value="Bacteriocin_IIc"/>
    <property type="match status" value="1"/>
</dbReference>
<evidence type="ECO:0000313" key="1">
    <source>
        <dbReference type="EMBL" id="SFB99822.1"/>
    </source>
</evidence>
<dbReference type="EMBL" id="FOLI01000003">
    <property type="protein sequence ID" value="SFB99822.1"/>
    <property type="molecule type" value="Genomic_DNA"/>
</dbReference>
<sequence>MYQLTNTLTSQELAEISGGYSRGQCYKAMASGAAWGALRGGMSGTFAGGPVGTIGGAIAGAHLGAIGGTAACVGGYLFG</sequence>
<keyword evidence="2" id="KW-1185">Reference proteome</keyword>
<dbReference type="Proteomes" id="UP000199376">
    <property type="component" value="Unassembled WGS sequence"/>
</dbReference>
<dbReference type="GO" id="GO:0042742">
    <property type="term" value="P:defense response to bacterium"/>
    <property type="evidence" value="ECO:0007669"/>
    <property type="project" value="InterPro"/>
</dbReference>
<accession>A0A1I1FLD5</accession>
<proteinExistence type="predicted"/>